<dbReference type="InterPro" id="IPR004143">
    <property type="entry name" value="BPL_LPL_catalytic"/>
</dbReference>
<evidence type="ECO:0000256" key="3">
    <source>
        <dbReference type="ARBA" id="ARBA00024227"/>
    </source>
</evidence>
<proteinExistence type="predicted"/>
<dbReference type="GO" id="GO:0004077">
    <property type="term" value="F:biotin--[biotin carboxyl-carrier protein] ligase activity"/>
    <property type="evidence" value="ECO:0007669"/>
    <property type="project" value="UniProtKB-EC"/>
</dbReference>
<sequence>MNELNKDIILKDLPSKRLNLHIYDEIDSTNDEAKRIESIKEFHIFIAEKQTKGRGRHGKKWSSPNTGNIYMTISTNQNISQISPISLISGLICKKAVDKLIRKPLIMLKWPNDILFNDKKIGGILVETEINKENIKTIIGIGINLNIDKEESWWGDLSKFALESKRNELINLILVEFLNVFDNSYDNWPDDWKKSCMHINKEIEIYDGKRHQKKGIFKDIDAQGNAVIESNEGEEVIATGQISIKGVY</sequence>
<dbReference type="Gene3D" id="3.30.930.10">
    <property type="entry name" value="Bira Bifunctional Protein, Domain 2"/>
    <property type="match status" value="1"/>
</dbReference>
<dbReference type="CDD" id="cd16442">
    <property type="entry name" value="BPL"/>
    <property type="match status" value="1"/>
</dbReference>
<comment type="caution">
    <text evidence="6">The sequence shown here is derived from an EMBL/GenBank/DDBJ whole genome shotgun (WGS) entry which is preliminary data.</text>
</comment>
<dbReference type="SUPFAM" id="SSF55681">
    <property type="entry name" value="Class II aaRS and biotin synthetases"/>
    <property type="match status" value="1"/>
</dbReference>
<evidence type="ECO:0000313" key="7">
    <source>
        <dbReference type="Proteomes" id="UP000318710"/>
    </source>
</evidence>
<dbReference type="AlphaFoldDB" id="A0A520N4X6"/>
<dbReference type="EC" id="6.3.4.15" evidence="3"/>
<dbReference type="PROSITE" id="PS51733">
    <property type="entry name" value="BPL_LPL_CATALYTIC"/>
    <property type="match status" value="1"/>
</dbReference>
<evidence type="ECO:0000256" key="1">
    <source>
        <dbReference type="ARBA" id="ARBA00022598"/>
    </source>
</evidence>
<dbReference type="GO" id="GO:0005737">
    <property type="term" value="C:cytoplasm"/>
    <property type="evidence" value="ECO:0007669"/>
    <property type="project" value="TreeGrafter"/>
</dbReference>
<name>A0A520N4X6_9GAMM</name>
<keyword evidence="2" id="KW-0092">Biotin</keyword>
<dbReference type="PANTHER" id="PTHR12835:SF5">
    <property type="entry name" value="BIOTIN--PROTEIN LIGASE"/>
    <property type="match status" value="1"/>
</dbReference>
<dbReference type="NCBIfam" id="TIGR00121">
    <property type="entry name" value="birA_ligase"/>
    <property type="match status" value="1"/>
</dbReference>
<dbReference type="Pfam" id="PF03099">
    <property type="entry name" value="BPL_LplA_LipB"/>
    <property type="match status" value="1"/>
</dbReference>
<evidence type="ECO:0000256" key="2">
    <source>
        <dbReference type="ARBA" id="ARBA00023267"/>
    </source>
</evidence>
<evidence type="ECO:0000313" key="6">
    <source>
        <dbReference type="EMBL" id="RZO28547.1"/>
    </source>
</evidence>
<dbReference type="InterPro" id="IPR003142">
    <property type="entry name" value="BPL_C"/>
</dbReference>
<dbReference type="PANTHER" id="PTHR12835">
    <property type="entry name" value="BIOTIN PROTEIN LIGASE"/>
    <property type="match status" value="1"/>
</dbReference>
<accession>A0A520N4X6</accession>
<dbReference type="InterPro" id="IPR004408">
    <property type="entry name" value="Biotin_CoA_COase_ligase"/>
</dbReference>
<dbReference type="Proteomes" id="UP000318710">
    <property type="component" value="Unassembled WGS sequence"/>
</dbReference>
<keyword evidence="1 6" id="KW-0436">Ligase</keyword>
<comment type="catalytic activity">
    <reaction evidence="4">
        <text>biotin + L-lysyl-[protein] + ATP = N(6)-biotinyl-L-lysyl-[protein] + AMP + diphosphate + H(+)</text>
        <dbReference type="Rhea" id="RHEA:11756"/>
        <dbReference type="Rhea" id="RHEA-COMP:9752"/>
        <dbReference type="Rhea" id="RHEA-COMP:10505"/>
        <dbReference type="ChEBI" id="CHEBI:15378"/>
        <dbReference type="ChEBI" id="CHEBI:29969"/>
        <dbReference type="ChEBI" id="CHEBI:30616"/>
        <dbReference type="ChEBI" id="CHEBI:33019"/>
        <dbReference type="ChEBI" id="CHEBI:57586"/>
        <dbReference type="ChEBI" id="CHEBI:83144"/>
        <dbReference type="ChEBI" id="CHEBI:456215"/>
        <dbReference type="EC" id="6.3.4.15"/>
    </reaction>
</comment>
<evidence type="ECO:0000256" key="4">
    <source>
        <dbReference type="ARBA" id="ARBA00047846"/>
    </source>
</evidence>
<dbReference type="InterPro" id="IPR045864">
    <property type="entry name" value="aa-tRNA-synth_II/BPL/LPL"/>
</dbReference>
<feature type="domain" description="BPL/LPL catalytic" evidence="5">
    <location>
        <begin position="3"/>
        <end position="189"/>
    </location>
</feature>
<protein>
    <recommendedName>
        <fullName evidence="3">biotin--[biotin carboxyl-carrier protein] ligase</fullName>
        <ecNumber evidence="3">6.3.4.15</ecNumber>
    </recommendedName>
</protein>
<organism evidence="6 7">
    <name type="scientific">SAR86 cluster bacterium</name>
    <dbReference type="NCBI Taxonomy" id="2030880"/>
    <lineage>
        <taxon>Bacteria</taxon>
        <taxon>Pseudomonadati</taxon>
        <taxon>Pseudomonadota</taxon>
        <taxon>Gammaproteobacteria</taxon>
        <taxon>SAR86 cluster</taxon>
    </lineage>
</organism>
<gene>
    <name evidence="6" type="ORF">EVA93_00055</name>
</gene>
<dbReference type="Pfam" id="PF02237">
    <property type="entry name" value="BPL_C"/>
    <property type="match status" value="1"/>
</dbReference>
<dbReference type="EMBL" id="SHBF01000001">
    <property type="protein sequence ID" value="RZO28547.1"/>
    <property type="molecule type" value="Genomic_DNA"/>
</dbReference>
<reference evidence="6 7" key="1">
    <citation type="submission" date="2019-02" db="EMBL/GenBank/DDBJ databases">
        <title>Prokaryotic population dynamics and viral predation in marine succession experiment using metagenomics: the confinement effect.</title>
        <authorList>
            <person name="Haro-Moreno J.M."/>
            <person name="Rodriguez-Valera F."/>
            <person name="Lopez-Perez M."/>
        </authorList>
    </citation>
    <scope>NUCLEOTIDE SEQUENCE [LARGE SCALE GENOMIC DNA]</scope>
    <source>
        <strain evidence="6">MED-G160</strain>
    </source>
</reference>
<evidence type="ECO:0000259" key="5">
    <source>
        <dbReference type="PROSITE" id="PS51733"/>
    </source>
</evidence>